<accession>A0A386PPB7</accession>
<dbReference type="RefSeq" id="WP_120104769.1">
    <property type="nucleotide sequence ID" value="NZ_CP028885.1"/>
</dbReference>
<evidence type="ECO:0000256" key="2">
    <source>
        <dbReference type="SAM" id="SignalP"/>
    </source>
</evidence>
<keyword evidence="2" id="KW-0732">Signal</keyword>
<proteinExistence type="predicted"/>
<evidence type="ECO:0000313" key="3">
    <source>
        <dbReference type="EMBL" id="AYE36849.1"/>
    </source>
</evidence>
<evidence type="ECO:0000313" key="4">
    <source>
        <dbReference type="Proteomes" id="UP000275571"/>
    </source>
</evidence>
<protein>
    <submittedName>
        <fullName evidence="3">Uncharacterized protein</fullName>
    </submittedName>
</protein>
<feature type="compositionally biased region" description="Basic residues" evidence="1">
    <location>
        <begin position="35"/>
        <end position="46"/>
    </location>
</feature>
<feature type="chain" id="PRO_5017452508" evidence="2">
    <location>
        <begin position="22"/>
        <end position="324"/>
    </location>
</feature>
<evidence type="ECO:0000256" key="1">
    <source>
        <dbReference type="SAM" id="MobiDB-lite"/>
    </source>
</evidence>
<keyword evidence="4" id="KW-1185">Reference proteome</keyword>
<feature type="region of interest" description="Disordered" evidence="1">
    <location>
        <begin position="22"/>
        <end position="94"/>
    </location>
</feature>
<reference evidence="3 4" key="1">
    <citation type="journal article" date="2018" name="Infect. Genet. Evol.">
        <title>Genome-wide analysis of Borrelia turcica and 'Candidatus Borrelia tachyglossi' shows relapsing fever-like genomes with unique genomic links to Lyme disease Borrelia.</title>
        <authorList>
            <person name="Gofton A.W."/>
            <person name="Margos G."/>
            <person name="Fingerle V."/>
            <person name="Hepner S."/>
            <person name="Loh S.M."/>
            <person name="Ryan U."/>
            <person name="Irwin P."/>
            <person name="Oskam C.L."/>
        </authorList>
    </citation>
    <scope>NUCLEOTIDE SEQUENCE [LARGE SCALE GENOMIC DNA]</scope>
    <source>
        <strain evidence="3 4">IST7</strain>
        <plasmid evidence="3">lp129</plasmid>
    </source>
</reference>
<feature type="signal peptide" evidence="2">
    <location>
        <begin position="1"/>
        <end position="21"/>
    </location>
</feature>
<dbReference type="OrthoDB" id="351117at2"/>
<sequence>MKLYRVLLILLVILMGCSQQASKDKAGKKPGITKPGKKRKQKGIKQKKLDEKPVEEEISDNNTGEEDGINDNDDGEEEEISDNNTGEEEDLGDVGGATLYATLEKKVNKLREKHKRAKNKLEKKHPFPSEEELNRLFPKIQEPGDRTAGASLAKDYPFLNIIKLMKPRFVRGLQESMDDFYAGLEYDAGLLTGLDKIITKLNHGSQVDEPSLFYHQLLFRVGAAGKFNRKVLYEYLSDETLAKLKSGNDAAIEKANKLLDEFINKKAYLLGLFKAQIKEVENKKKRSDFYSKFIEPRRKETGDAYYALEESSENIEEFCSDLNN</sequence>
<feature type="compositionally biased region" description="Acidic residues" evidence="1">
    <location>
        <begin position="53"/>
        <end position="92"/>
    </location>
</feature>
<keyword evidence="3" id="KW-0614">Plasmid</keyword>
<dbReference type="PROSITE" id="PS51257">
    <property type="entry name" value="PROKAR_LIPOPROTEIN"/>
    <property type="match status" value="1"/>
</dbReference>
<geneLocation type="plasmid" evidence="3 4">
    <name>lp129</name>
</geneLocation>
<dbReference type="EMBL" id="CP028885">
    <property type="protein sequence ID" value="AYE36849.1"/>
    <property type="molecule type" value="Genomic_DNA"/>
</dbReference>
<name>A0A386PPB7_9SPIR</name>
<dbReference type="AlphaFoldDB" id="A0A386PPB7"/>
<dbReference type="Proteomes" id="UP000275571">
    <property type="component" value="Plasmid lp129"/>
</dbReference>
<dbReference type="KEGG" id="btur:DB313_04950"/>
<gene>
    <name evidence="3" type="ORF">DB313_04950</name>
</gene>
<organism evidence="3 4">
    <name type="scientific">Borrelia turcica IST7</name>
    <dbReference type="NCBI Taxonomy" id="1104446"/>
    <lineage>
        <taxon>Bacteria</taxon>
        <taxon>Pseudomonadati</taxon>
        <taxon>Spirochaetota</taxon>
        <taxon>Spirochaetia</taxon>
        <taxon>Spirochaetales</taxon>
        <taxon>Borreliaceae</taxon>
        <taxon>Borrelia</taxon>
    </lineage>
</organism>